<evidence type="ECO:0008006" key="3">
    <source>
        <dbReference type="Google" id="ProtNLM"/>
    </source>
</evidence>
<reference evidence="1 2" key="1">
    <citation type="journal article" date="2024" name="Int. J. Mol. Sci.">
        <title>Exploration of Alicyclobacillus spp. Genome in Search of Antibiotic Resistance.</title>
        <authorList>
            <person name="Bucka-Kolendo J."/>
            <person name="Kiousi D.E."/>
            <person name="Dekowska A."/>
            <person name="Mikolajczuk-Szczyrba A."/>
            <person name="Karadedos D.M."/>
            <person name="Michael P."/>
            <person name="Galanis A."/>
            <person name="Sokolowska B."/>
        </authorList>
    </citation>
    <scope>NUCLEOTIDE SEQUENCE [LARGE SCALE GENOMIC DNA]</scope>
    <source>
        <strain evidence="1 2">KKP 3000</strain>
    </source>
</reference>
<evidence type="ECO:0000313" key="2">
    <source>
        <dbReference type="Proteomes" id="UP001579974"/>
    </source>
</evidence>
<dbReference type="Proteomes" id="UP001579974">
    <property type="component" value="Unassembled WGS sequence"/>
</dbReference>
<accession>A0ABV5AK48</accession>
<dbReference type="RefSeq" id="WP_275474234.1">
    <property type="nucleotide sequence ID" value="NZ_CP162940.1"/>
</dbReference>
<dbReference type="EMBL" id="JBDXSU010000026">
    <property type="protein sequence ID" value="MFB5192653.1"/>
    <property type="molecule type" value="Genomic_DNA"/>
</dbReference>
<sequence>MATSPMTITTNNIIIGPCTSFTVDGNAVGATDGGVTLTVKETLTSIAIDQATADVVDAVKSVEATVKTTLSEATLQNLAIAMDMPAPVVGTSPANLTLSLAMNTGKKKEHALVFVGPAAGTYANRTYTCPKAVSIVSVDETVMKDKQKGYVVEWKLHPDLTNLTAPFGTVVDQ</sequence>
<name>A0ABV5AK48_9BACL</name>
<organism evidence="1 2">
    <name type="scientific">Alicyclobacillus fastidiosus</name>
    <dbReference type="NCBI Taxonomy" id="392011"/>
    <lineage>
        <taxon>Bacteria</taxon>
        <taxon>Bacillati</taxon>
        <taxon>Bacillota</taxon>
        <taxon>Bacilli</taxon>
        <taxon>Bacillales</taxon>
        <taxon>Alicyclobacillaceae</taxon>
        <taxon>Alicyclobacillus</taxon>
    </lineage>
</organism>
<evidence type="ECO:0000313" key="1">
    <source>
        <dbReference type="EMBL" id="MFB5192653.1"/>
    </source>
</evidence>
<proteinExistence type="predicted"/>
<keyword evidence="2" id="KW-1185">Reference proteome</keyword>
<protein>
    <recommendedName>
        <fullName evidence="3">Major tail protein</fullName>
    </recommendedName>
</protein>
<gene>
    <name evidence="1" type="ORF">KKP3000_001862</name>
</gene>
<comment type="caution">
    <text evidence="1">The sequence shown here is derived from an EMBL/GenBank/DDBJ whole genome shotgun (WGS) entry which is preliminary data.</text>
</comment>